<dbReference type="EMBL" id="UINC01018731">
    <property type="protein sequence ID" value="SVA78935.1"/>
    <property type="molecule type" value="Genomic_DNA"/>
</dbReference>
<protein>
    <recommendedName>
        <fullName evidence="1">FAS1-like dehydratase domain-containing protein</fullName>
    </recommendedName>
</protein>
<feature type="domain" description="FAS1-like dehydratase" evidence="1">
    <location>
        <begin position="7"/>
        <end position="136"/>
    </location>
</feature>
<accession>A0A381YPL1</accession>
<dbReference type="SUPFAM" id="SSF54637">
    <property type="entry name" value="Thioesterase/thiol ester dehydrase-isomerase"/>
    <property type="match status" value="1"/>
</dbReference>
<name>A0A381YPL1_9ZZZZ</name>
<sequence>MLQEKYVGFESPPLIMEVERGHIRAFAEAIEDSNPLWNDENVARQKLSTGMIAPPTFLRFIRTERLQELPEDFPYNRSLDGGSQWEYFESVKPGDRIKAVTTVTNLYKKSGRLGEMVFVVTTTTYTNQFNKIVATQSNTSIRY</sequence>
<reference evidence="2" key="1">
    <citation type="submission" date="2018-05" db="EMBL/GenBank/DDBJ databases">
        <authorList>
            <person name="Lanie J.A."/>
            <person name="Ng W.-L."/>
            <person name="Kazmierczak K.M."/>
            <person name="Andrzejewski T.M."/>
            <person name="Davidsen T.M."/>
            <person name="Wayne K.J."/>
            <person name="Tettelin H."/>
            <person name="Glass J.I."/>
            <person name="Rusch D."/>
            <person name="Podicherti R."/>
            <person name="Tsui H.-C.T."/>
            <person name="Winkler M.E."/>
        </authorList>
    </citation>
    <scope>NUCLEOTIDE SEQUENCE</scope>
</reference>
<evidence type="ECO:0000313" key="2">
    <source>
        <dbReference type="EMBL" id="SVA78935.1"/>
    </source>
</evidence>
<evidence type="ECO:0000259" key="1">
    <source>
        <dbReference type="Pfam" id="PF13452"/>
    </source>
</evidence>
<dbReference type="CDD" id="cd03441">
    <property type="entry name" value="R_hydratase_like"/>
    <property type="match status" value="1"/>
</dbReference>
<gene>
    <name evidence="2" type="ORF">METZ01_LOCUS131789</name>
</gene>
<dbReference type="Gene3D" id="3.10.129.10">
    <property type="entry name" value="Hotdog Thioesterase"/>
    <property type="match status" value="1"/>
</dbReference>
<dbReference type="Pfam" id="PF13452">
    <property type="entry name" value="FAS1_DH_region"/>
    <property type="match status" value="1"/>
</dbReference>
<organism evidence="2">
    <name type="scientific">marine metagenome</name>
    <dbReference type="NCBI Taxonomy" id="408172"/>
    <lineage>
        <taxon>unclassified sequences</taxon>
        <taxon>metagenomes</taxon>
        <taxon>ecological metagenomes</taxon>
    </lineage>
</organism>
<dbReference type="InterPro" id="IPR039569">
    <property type="entry name" value="FAS1-like_DH_region"/>
</dbReference>
<proteinExistence type="predicted"/>
<dbReference type="InterPro" id="IPR029069">
    <property type="entry name" value="HotDog_dom_sf"/>
</dbReference>
<dbReference type="AlphaFoldDB" id="A0A381YPL1"/>